<dbReference type="Gene3D" id="3.40.50.300">
    <property type="entry name" value="P-loop containing nucleotide triphosphate hydrolases"/>
    <property type="match status" value="1"/>
</dbReference>
<dbReference type="Gene3D" id="1.10.8.430">
    <property type="entry name" value="Helical domain of apoptotic protease-activating factors"/>
    <property type="match status" value="1"/>
</dbReference>
<keyword evidence="2" id="KW-0611">Plant defense</keyword>
<dbReference type="InterPro" id="IPR027417">
    <property type="entry name" value="P-loop_NTPase"/>
</dbReference>
<organism evidence="6 7">
    <name type="scientific">Triticum turgidum subsp. durum</name>
    <name type="common">Durum wheat</name>
    <name type="synonym">Triticum durum</name>
    <dbReference type="NCBI Taxonomy" id="4567"/>
    <lineage>
        <taxon>Eukaryota</taxon>
        <taxon>Viridiplantae</taxon>
        <taxon>Streptophyta</taxon>
        <taxon>Embryophyta</taxon>
        <taxon>Tracheophyta</taxon>
        <taxon>Spermatophyta</taxon>
        <taxon>Magnoliopsida</taxon>
        <taxon>Liliopsida</taxon>
        <taxon>Poales</taxon>
        <taxon>Poaceae</taxon>
        <taxon>BOP clade</taxon>
        <taxon>Pooideae</taxon>
        <taxon>Triticodae</taxon>
        <taxon>Triticeae</taxon>
        <taxon>Triticinae</taxon>
        <taxon>Triticum</taxon>
    </lineage>
</organism>
<dbReference type="SUPFAM" id="SSF52540">
    <property type="entry name" value="P-loop containing nucleoside triphosphate hydrolases"/>
    <property type="match status" value="1"/>
</dbReference>
<protein>
    <recommendedName>
        <fullName evidence="8">NB-ARC domain-containing protein</fullName>
    </recommendedName>
</protein>
<evidence type="ECO:0000256" key="2">
    <source>
        <dbReference type="ARBA" id="ARBA00022821"/>
    </source>
</evidence>
<dbReference type="InterPro" id="IPR058922">
    <property type="entry name" value="WHD_DRP"/>
</dbReference>
<dbReference type="GO" id="GO:0098542">
    <property type="term" value="P:defense response to other organism"/>
    <property type="evidence" value="ECO:0007669"/>
    <property type="project" value="TreeGrafter"/>
</dbReference>
<keyword evidence="1" id="KW-0677">Repeat</keyword>
<accession>A0A9R0RAI9</accession>
<evidence type="ECO:0000256" key="1">
    <source>
        <dbReference type="ARBA" id="ARBA00022737"/>
    </source>
</evidence>
<dbReference type="Gene3D" id="1.10.10.10">
    <property type="entry name" value="Winged helix-like DNA-binding domain superfamily/Winged helix DNA-binding domain"/>
    <property type="match status" value="1"/>
</dbReference>
<dbReference type="PANTHER" id="PTHR23155">
    <property type="entry name" value="DISEASE RESISTANCE PROTEIN RP"/>
    <property type="match status" value="1"/>
</dbReference>
<dbReference type="InterPro" id="IPR042197">
    <property type="entry name" value="Apaf_helical"/>
</dbReference>
<evidence type="ECO:0000259" key="4">
    <source>
        <dbReference type="Pfam" id="PF23559"/>
    </source>
</evidence>
<evidence type="ECO:0000259" key="5">
    <source>
        <dbReference type="Pfam" id="PF23598"/>
    </source>
</evidence>
<keyword evidence="7" id="KW-1185">Reference proteome</keyword>
<gene>
    <name evidence="6" type="ORF">TRITD_1Bv1G224880</name>
</gene>
<dbReference type="Gramene" id="TRITD1Bv1G224880.7">
    <property type="protein sequence ID" value="TRITD1Bv1G224880.7"/>
    <property type="gene ID" value="TRITD1Bv1G224880"/>
</dbReference>
<dbReference type="InterPro" id="IPR032675">
    <property type="entry name" value="LRR_dom_sf"/>
</dbReference>
<dbReference type="Pfam" id="PF23598">
    <property type="entry name" value="LRR_14"/>
    <property type="match status" value="1"/>
</dbReference>
<dbReference type="SUPFAM" id="SSF52058">
    <property type="entry name" value="L domain-like"/>
    <property type="match status" value="1"/>
</dbReference>
<dbReference type="Proteomes" id="UP000324705">
    <property type="component" value="Chromosome 1B"/>
</dbReference>
<proteinExistence type="predicted"/>
<dbReference type="AlphaFoldDB" id="A0A9R0RAI9"/>
<dbReference type="PRINTS" id="PR00364">
    <property type="entry name" value="DISEASERSIST"/>
</dbReference>
<dbReference type="EMBL" id="LT934112">
    <property type="protein sequence ID" value="VAH23796.1"/>
    <property type="molecule type" value="Genomic_DNA"/>
</dbReference>
<dbReference type="Pfam" id="PF23559">
    <property type="entry name" value="WHD_DRP"/>
    <property type="match status" value="1"/>
</dbReference>
<feature type="domain" description="Disease resistance protein winged helix" evidence="4">
    <location>
        <begin position="174"/>
        <end position="229"/>
    </location>
</feature>
<evidence type="ECO:0000313" key="7">
    <source>
        <dbReference type="Proteomes" id="UP000324705"/>
    </source>
</evidence>
<sequence>MIRNSLEKLLANKKILIVLDDMWEDNMFQLEELKDMLKVGESSKVVVIATTRSEGIAKKMSTIQPYKLAPLTDDMCWSIIKQKSAFESRGDKEQLEEIGKVIAMKCAGVALAAKSLGHTLQSMKSGQWESVRDSNIWTAPSLEDTSSTQVLASLKLSYSVLPSYLKLCFAYCAIFPKGHKILKDDLIHQWVSLGFSSWELGERYISQLLGLSFLDHFKSSMHDLVHDLARSVMEDEIIFVGNVNNAEGSRFHYALLDDCSKPLGSDLSKIRALRFMDCDKYELHDAAFSSAKSLRVLDLSECAIYTLADCIVELKQLRYLNAPKVQDAKIPDSITKLSKLIYLNLHGSPTIKALPESIGEIGSLMYLDLSSCSGIAKLPESFRRLQKVGAFGLIKLLVC</sequence>
<reference evidence="6 7" key="1">
    <citation type="submission" date="2017-09" db="EMBL/GenBank/DDBJ databases">
        <authorList>
            <consortium name="International Durum Wheat Genome Sequencing Consortium (IDWGSC)"/>
            <person name="Milanesi L."/>
        </authorList>
    </citation>
    <scope>NUCLEOTIDE SEQUENCE [LARGE SCALE GENOMIC DNA]</scope>
    <source>
        <strain evidence="7">cv. Svevo</strain>
    </source>
</reference>
<dbReference type="InterPro" id="IPR036388">
    <property type="entry name" value="WH-like_DNA-bd_sf"/>
</dbReference>
<feature type="domain" description="Disease resistance R13L4/SHOC-2-like LRR" evidence="5">
    <location>
        <begin position="270"/>
        <end position="387"/>
    </location>
</feature>
<dbReference type="InterPro" id="IPR002182">
    <property type="entry name" value="NB-ARC"/>
</dbReference>
<feature type="domain" description="NB-ARC" evidence="3">
    <location>
        <begin position="4"/>
        <end position="84"/>
    </location>
</feature>
<dbReference type="GO" id="GO:0043531">
    <property type="term" value="F:ADP binding"/>
    <property type="evidence" value="ECO:0007669"/>
    <property type="project" value="InterPro"/>
</dbReference>
<dbReference type="InterPro" id="IPR044974">
    <property type="entry name" value="Disease_R_plants"/>
</dbReference>
<dbReference type="InterPro" id="IPR055414">
    <property type="entry name" value="LRR_R13L4/SHOC2-like"/>
</dbReference>
<dbReference type="Gene3D" id="3.80.10.10">
    <property type="entry name" value="Ribonuclease Inhibitor"/>
    <property type="match status" value="1"/>
</dbReference>
<dbReference type="PANTHER" id="PTHR23155:SF1075">
    <property type="entry name" value="OS06G0644300 PROTEIN"/>
    <property type="match status" value="1"/>
</dbReference>
<evidence type="ECO:0000259" key="3">
    <source>
        <dbReference type="Pfam" id="PF00931"/>
    </source>
</evidence>
<name>A0A9R0RAI9_TRITD</name>
<evidence type="ECO:0008006" key="8">
    <source>
        <dbReference type="Google" id="ProtNLM"/>
    </source>
</evidence>
<evidence type="ECO:0000313" key="6">
    <source>
        <dbReference type="EMBL" id="VAH23796.1"/>
    </source>
</evidence>
<dbReference type="Pfam" id="PF00931">
    <property type="entry name" value="NB-ARC"/>
    <property type="match status" value="1"/>
</dbReference>